<name>A0A229W0R1_9BIFI</name>
<reference evidence="1 2" key="1">
    <citation type="submission" date="2017-05" db="EMBL/GenBank/DDBJ databases">
        <title>Bifidobacterium vansinderenii sp. nov.</title>
        <authorList>
            <person name="Lugli G.A."/>
            <person name="Duranti S."/>
            <person name="Mangifesta M."/>
        </authorList>
    </citation>
    <scope>NUCLEOTIDE SEQUENCE [LARGE SCALE GENOMIC DNA]</scope>
    <source>
        <strain evidence="1 2">Tam10B</strain>
    </source>
</reference>
<dbReference type="EMBL" id="NEWD01000004">
    <property type="protein sequence ID" value="OXN01469.1"/>
    <property type="molecule type" value="Genomic_DNA"/>
</dbReference>
<dbReference type="RefSeq" id="WP_093959656.1">
    <property type="nucleotide sequence ID" value="NZ_NEWD01000004.1"/>
</dbReference>
<proteinExistence type="predicted"/>
<evidence type="ECO:0000313" key="2">
    <source>
        <dbReference type="Proteomes" id="UP000215433"/>
    </source>
</evidence>
<evidence type="ECO:0008006" key="3">
    <source>
        <dbReference type="Google" id="ProtNLM"/>
    </source>
</evidence>
<evidence type="ECO:0000313" key="1">
    <source>
        <dbReference type="EMBL" id="OXN01469.1"/>
    </source>
</evidence>
<protein>
    <recommendedName>
        <fullName evidence="3">Terminase small subunit</fullName>
    </recommendedName>
</protein>
<dbReference type="OrthoDB" id="3391752at2"/>
<keyword evidence="2" id="KW-1185">Reference proteome</keyword>
<accession>A0A229W0R1</accession>
<gene>
    <name evidence="1" type="ORF">Tam10B_0472</name>
</gene>
<dbReference type="AlphaFoldDB" id="A0A229W0R1"/>
<organism evidence="1 2">
    <name type="scientific">Bifidobacterium vansinderenii</name>
    <dbReference type="NCBI Taxonomy" id="1984871"/>
    <lineage>
        <taxon>Bacteria</taxon>
        <taxon>Bacillati</taxon>
        <taxon>Actinomycetota</taxon>
        <taxon>Actinomycetes</taxon>
        <taxon>Bifidobacteriales</taxon>
        <taxon>Bifidobacteriaceae</taxon>
        <taxon>Bifidobacterium</taxon>
    </lineage>
</organism>
<sequence>MSLPNSGYDGKPPRFPLADYRIENVTNDDGRVYDEEGSQSFKRRERKLWRELWKTSQACAWSLPQYQYMVYDVAMYCRLMVISETSTAKAADRALIPRYADRIGMSAAGLASLGWKIAPDEFAQRRMERDITEQQANGDGMTVRKRRLRAS</sequence>
<dbReference type="Proteomes" id="UP000215433">
    <property type="component" value="Unassembled WGS sequence"/>
</dbReference>
<comment type="caution">
    <text evidence="1">The sequence shown here is derived from an EMBL/GenBank/DDBJ whole genome shotgun (WGS) entry which is preliminary data.</text>
</comment>